<gene>
    <name evidence="2" type="ORF">FHY32_001694</name>
</gene>
<evidence type="ECO:0000313" key="3">
    <source>
        <dbReference type="Proteomes" id="UP000576603"/>
    </source>
</evidence>
<dbReference type="SUPFAM" id="SSF53271">
    <property type="entry name" value="PRTase-like"/>
    <property type="match status" value="1"/>
</dbReference>
<reference evidence="2 3" key="1">
    <citation type="submission" date="2020-08" db="EMBL/GenBank/DDBJ databases">
        <title>Studying the diversity of plant-associated saprophytic bacteria and their role in host health and plant-pathogen interactions.</title>
        <authorList>
            <person name="Potnis N."/>
        </authorList>
    </citation>
    <scope>NUCLEOTIDE SEQUENCE [LARGE SCALE GENOMIC DNA]</scope>
    <source>
        <strain evidence="2 3">CFBP 7922</strain>
    </source>
</reference>
<dbReference type="InterPro" id="IPR029057">
    <property type="entry name" value="PRTase-like"/>
</dbReference>
<comment type="caution">
    <text evidence="2">The sequence shown here is derived from an EMBL/GenBank/DDBJ whole genome shotgun (WGS) entry which is preliminary data.</text>
</comment>
<feature type="domain" description="Phosphoribosyltransferase" evidence="1">
    <location>
        <begin position="156"/>
        <end position="217"/>
    </location>
</feature>
<protein>
    <recommendedName>
        <fullName evidence="1">Phosphoribosyltransferase domain-containing protein</fullName>
    </recommendedName>
</protein>
<name>A0AAW3U374_XANEU</name>
<accession>A0AAW3U374</accession>
<evidence type="ECO:0000259" key="1">
    <source>
        <dbReference type="Pfam" id="PF00156"/>
    </source>
</evidence>
<dbReference type="CDD" id="cd06223">
    <property type="entry name" value="PRTases_typeI"/>
    <property type="match status" value="1"/>
</dbReference>
<dbReference type="RefSeq" id="WP_184420697.1">
    <property type="nucleotide sequence ID" value="NZ_JACHNK010000003.1"/>
</dbReference>
<organism evidence="2 3">
    <name type="scientific">Xanthomonas euvesicatoria</name>
    <dbReference type="NCBI Taxonomy" id="456327"/>
    <lineage>
        <taxon>Bacteria</taxon>
        <taxon>Pseudomonadati</taxon>
        <taxon>Pseudomonadota</taxon>
        <taxon>Gammaproteobacteria</taxon>
        <taxon>Lysobacterales</taxon>
        <taxon>Lysobacteraceae</taxon>
        <taxon>Xanthomonas</taxon>
    </lineage>
</organism>
<proteinExistence type="predicted"/>
<dbReference type="EMBL" id="JACHNL010000003">
    <property type="protein sequence ID" value="MBB4723357.1"/>
    <property type="molecule type" value="Genomic_DNA"/>
</dbReference>
<dbReference type="InterPro" id="IPR000836">
    <property type="entry name" value="PRTase_dom"/>
</dbReference>
<dbReference type="Gene3D" id="3.40.50.2020">
    <property type="match status" value="1"/>
</dbReference>
<dbReference type="Pfam" id="PF00156">
    <property type="entry name" value="Pribosyltran"/>
    <property type="match status" value="1"/>
</dbReference>
<sequence>MLDIRVTANPIFQDPFGKDVVCVFRRLRSKSSSDDGNPIIYALKGKNGFHIDLNNLMKFMPYFYGIVSKAVVPMTAQYVIPIPSSSTVCQMVSKRVSRKLGAEFVDKLLTKKLHRHVRADIDLLLRAGNVPRADVNALKKISHDLGRSLSTSFALKGIDIKMRKYFVPFSLARPEDVPVGSSVLLVDDLLSTGTSLESASRILMSHGVADVSYLCLLSSTGPYRR</sequence>
<evidence type="ECO:0000313" key="2">
    <source>
        <dbReference type="EMBL" id="MBB4723357.1"/>
    </source>
</evidence>
<dbReference type="AlphaFoldDB" id="A0AAW3U374"/>
<dbReference type="Proteomes" id="UP000576603">
    <property type="component" value="Unassembled WGS sequence"/>
</dbReference>